<dbReference type="Proteomes" id="UP001500751">
    <property type="component" value="Unassembled WGS sequence"/>
</dbReference>
<keyword evidence="3" id="KW-1185">Reference proteome</keyword>
<feature type="chain" id="PRO_5046217811" evidence="1">
    <location>
        <begin position="28"/>
        <end position="109"/>
    </location>
</feature>
<gene>
    <name evidence="2" type="ORF">GCM10009839_45590</name>
</gene>
<organism evidence="2 3">
    <name type="scientific">Catenulispora yoronensis</name>
    <dbReference type="NCBI Taxonomy" id="450799"/>
    <lineage>
        <taxon>Bacteria</taxon>
        <taxon>Bacillati</taxon>
        <taxon>Actinomycetota</taxon>
        <taxon>Actinomycetes</taxon>
        <taxon>Catenulisporales</taxon>
        <taxon>Catenulisporaceae</taxon>
        <taxon>Catenulispora</taxon>
    </lineage>
</organism>
<keyword evidence="1" id="KW-0732">Signal</keyword>
<comment type="caution">
    <text evidence="2">The sequence shown here is derived from an EMBL/GenBank/DDBJ whole genome shotgun (WGS) entry which is preliminary data.</text>
</comment>
<evidence type="ECO:0000313" key="2">
    <source>
        <dbReference type="EMBL" id="GAA2038795.1"/>
    </source>
</evidence>
<name>A0ABN2UM47_9ACTN</name>
<dbReference type="RefSeq" id="WP_344667663.1">
    <property type="nucleotide sequence ID" value="NZ_BAAAQN010000027.1"/>
</dbReference>
<accession>A0ABN2UM47</accession>
<protein>
    <submittedName>
        <fullName evidence="2">Uncharacterized protein</fullName>
    </submittedName>
</protein>
<feature type="signal peptide" evidence="1">
    <location>
        <begin position="1"/>
        <end position="27"/>
    </location>
</feature>
<evidence type="ECO:0000256" key="1">
    <source>
        <dbReference type="SAM" id="SignalP"/>
    </source>
</evidence>
<dbReference type="EMBL" id="BAAAQN010000027">
    <property type="protein sequence ID" value="GAA2038795.1"/>
    <property type="molecule type" value="Genomic_DNA"/>
</dbReference>
<reference evidence="2 3" key="1">
    <citation type="journal article" date="2019" name="Int. J. Syst. Evol. Microbiol.">
        <title>The Global Catalogue of Microorganisms (GCM) 10K type strain sequencing project: providing services to taxonomists for standard genome sequencing and annotation.</title>
        <authorList>
            <consortium name="The Broad Institute Genomics Platform"/>
            <consortium name="The Broad Institute Genome Sequencing Center for Infectious Disease"/>
            <person name="Wu L."/>
            <person name="Ma J."/>
        </authorList>
    </citation>
    <scope>NUCLEOTIDE SEQUENCE [LARGE SCALE GENOMIC DNA]</scope>
    <source>
        <strain evidence="2 3">JCM 16014</strain>
    </source>
</reference>
<proteinExistence type="predicted"/>
<sequence>MKKTIVAAMLAGGALIAPLGIATSASAATVAPAGVVQPASTSGCTLAWHDSNTIGVKCNWGPFVAVAKCANGKTVIGASAHANTTSYAYCTSVNSHWNNSSANWYAAHA</sequence>
<evidence type="ECO:0000313" key="3">
    <source>
        <dbReference type="Proteomes" id="UP001500751"/>
    </source>
</evidence>